<reference evidence="4 5" key="1">
    <citation type="submission" date="2024-09" db="EMBL/GenBank/DDBJ databases">
        <authorList>
            <person name="Sun Q."/>
            <person name="Mori K."/>
        </authorList>
    </citation>
    <scope>NUCLEOTIDE SEQUENCE [LARGE SCALE GENOMIC DNA]</scope>
    <source>
        <strain evidence="4 5">JCM 14321</strain>
    </source>
</reference>
<feature type="compositionally biased region" description="Pro residues" evidence="1">
    <location>
        <begin position="47"/>
        <end position="60"/>
    </location>
</feature>
<evidence type="ECO:0000256" key="2">
    <source>
        <dbReference type="SAM" id="SignalP"/>
    </source>
</evidence>
<dbReference type="InterPro" id="IPR025326">
    <property type="entry name" value="DUF4232"/>
</dbReference>
<dbReference type="Proteomes" id="UP001589667">
    <property type="component" value="Unassembled WGS sequence"/>
</dbReference>
<evidence type="ECO:0000259" key="3">
    <source>
        <dbReference type="Pfam" id="PF14016"/>
    </source>
</evidence>
<evidence type="ECO:0000313" key="5">
    <source>
        <dbReference type="Proteomes" id="UP001589667"/>
    </source>
</evidence>
<name>A0ABV5SKY9_9MICO</name>
<keyword evidence="5" id="KW-1185">Reference proteome</keyword>
<feature type="chain" id="PRO_5045061212" evidence="2">
    <location>
        <begin position="28"/>
        <end position="224"/>
    </location>
</feature>
<feature type="signal peptide" evidence="2">
    <location>
        <begin position="1"/>
        <end position="27"/>
    </location>
</feature>
<feature type="region of interest" description="Disordered" evidence="1">
    <location>
        <begin position="29"/>
        <end position="69"/>
    </location>
</feature>
<feature type="domain" description="DUF4232" evidence="3">
    <location>
        <begin position="103"/>
        <end position="196"/>
    </location>
</feature>
<protein>
    <submittedName>
        <fullName evidence="4">DUF4232 domain-containing protein</fullName>
    </submittedName>
</protein>
<gene>
    <name evidence="4" type="ORF">ACFFQV_01660</name>
</gene>
<accession>A0ABV5SKY9</accession>
<dbReference type="Pfam" id="PF14016">
    <property type="entry name" value="DUF4232"/>
    <property type="match status" value="1"/>
</dbReference>
<organism evidence="4 5">
    <name type="scientific">Agromyces lapidis</name>
    <dbReference type="NCBI Taxonomy" id="279574"/>
    <lineage>
        <taxon>Bacteria</taxon>
        <taxon>Bacillati</taxon>
        <taxon>Actinomycetota</taxon>
        <taxon>Actinomycetes</taxon>
        <taxon>Micrococcales</taxon>
        <taxon>Microbacteriaceae</taxon>
        <taxon>Agromyces</taxon>
    </lineage>
</organism>
<dbReference type="RefSeq" id="WP_157423617.1">
    <property type="nucleotide sequence ID" value="NZ_BAAANI010000008.1"/>
</dbReference>
<evidence type="ECO:0000313" key="4">
    <source>
        <dbReference type="EMBL" id="MFB9640984.1"/>
    </source>
</evidence>
<sequence length="224" mass="21947">MTRAAATAAALFVAVLALGGCAATAPAAESRATVEASPSPSREPDPTLAPPSAGPTPVDPTGPAGDGTVAVRDQETFSDDAVDGPGLGCDDSQFALAVVPLPDESGAGSFGFELVFTNTADRDCVFEGWPGLIAIDAAGVEVGWPARAEYSTTTPVVLDANGGVATAHVRATQAGAQGCEPIEAAGLRARIASDGTGGGIDAPYAITVCGGAIPTMAISPLVAG</sequence>
<comment type="caution">
    <text evidence="4">The sequence shown here is derived from an EMBL/GenBank/DDBJ whole genome shotgun (WGS) entry which is preliminary data.</text>
</comment>
<dbReference type="PROSITE" id="PS51257">
    <property type="entry name" value="PROKAR_LIPOPROTEIN"/>
    <property type="match status" value="1"/>
</dbReference>
<evidence type="ECO:0000256" key="1">
    <source>
        <dbReference type="SAM" id="MobiDB-lite"/>
    </source>
</evidence>
<keyword evidence="2" id="KW-0732">Signal</keyword>
<dbReference type="EMBL" id="JBHMBL010000001">
    <property type="protein sequence ID" value="MFB9640984.1"/>
    <property type="molecule type" value="Genomic_DNA"/>
</dbReference>
<proteinExistence type="predicted"/>